<evidence type="ECO:0000256" key="6">
    <source>
        <dbReference type="ARBA" id="ARBA00023196"/>
    </source>
</evidence>
<keyword evidence="2 8" id="KW-0813">Transport</keyword>
<dbReference type="Gene3D" id="1.10.520.20">
    <property type="entry name" value="N-terminal domain of the delta subunit of the F1F0-ATP synthase"/>
    <property type="match status" value="1"/>
</dbReference>
<keyword evidence="5 8" id="KW-0472">Membrane</keyword>
<evidence type="ECO:0000256" key="3">
    <source>
        <dbReference type="ARBA" id="ARBA00022781"/>
    </source>
</evidence>
<dbReference type="InterPro" id="IPR020781">
    <property type="entry name" value="ATPase_OSCP/d_CS"/>
</dbReference>
<keyword evidence="4 8" id="KW-0406">Ion transport</keyword>
<evidence type="ECO:0000256" key="2">
    <source>
        <dbReference type="ARBA" id="ARBA00022448"/>
    </source>
</evidence>
<gene>
    <name evidence="8 9" type="primary">atpH</name>
    <name evidence="9" type="ORF">CUESP1_1231</name>
</gene>
<comment type="function">
    <text evidence="8">F(1)F(0) ATP synthase produces ATP from ADP in the presence of a proton or sodium gradient. F-type ATPases consist of two structural domains, F(1) containing the extramembraneous catalytic core and F(0) containing the membrane proton channel, linked together by a central stalk and a peripheral stalk. During catalysis, ATP synthesis in the catalytic domain of F(1) is coupled via a rotary mechanism of the central stalk subunits to proton translocation.</text>
</comment>
<reference evidence="9 10" key="1">
    <citation type="submission" date="2016-11" db="EMBL/GenBank/DDBJ databases">
        <authorList>
            <person name="Manzoor S."/>
        </authorList>
    </citation>
    <scope>NUCLEOTIDE SEQUENCE [LARGE SCALE GENOMIC DNA]</scope>
    <source>
        <strain evidence="9">Clostridium ultunense strain Esp</strain>
    </source>
</reference>
<dbReference type="NCBIfam" id="NF004403">
    <property type="entry name" value="PRK05758.2-4"/>
    <property type="match status" value="1"/>
</dbReference>
<evidence type="ECO:0000256" key="7">
    <source>
        <dbReference type="ARBA" id="ARBA00023310"/>
    </source>
</evidence>
<accession>M1ZK21</accession>
<dbReference type="PROSITE" id="PS00389">
    <property type="entry name" value="ATPASE_DELTA"/>
    <property type="match status" value="1"/>
</dbReference>
<dbReference type="OrthoDB" id="9802471at2"/>
<evidence type="ECO:0000256" key="1">
    <source>
        <dbReference type="ARBA" id="ARBA00004370"/>
    </source>
</evidence>
<evidence type="ECO:0000313" key="10">
    <source>
        <dbReference type="Proteomes" id="UP000245423"/>
    </source>
</evidence>
<keyword evidence="7 8" id="KW-0066">ATP synthesis</keyword>
<organism evidence="9 10">
    <name type="scientific">[Clostridium] ultunense Esp</name>
    <dbReference type="NCBI Taxonomy" id="1288971"/>
    <lineage>
        <taxon>Bacteria</taxon>
        <taxon>Bacillati</taxon>
        <taxon>Bacillota</taxon>
        <taxon>Tissierellia</taxon>
        <taxon>Tissierellales</taxon>
        <taxon>Tepidimicrobiaceae</taxon>
        <taxon>Schnuerera</taxon>
    </lineage>
</organism>
<dbReference type="GO" id="GO:0046933">
    <property type="term" value="F:proton-transporting ATP synthase activity, rotational mechanism"/>
    <property type="evidence" value="ECO:0007669"/>
    <property type="project" value="UniProtKB-UniRule"/>
</dbReference>
<dbReference type="HAMAP" id="MF_01416">
    <property type="entry name" value="ATP_synth_delta_bact"/>
    <property type="match status" value="1"/>
</dbReference>
<dbReference type="PRINTS" id="PR00125">
    <property type="entry name" value="ATPASEDELTA"/>
</dbReference>
<evidence type="ECO:0000313" key="9">
    <source>
        <dbReference type="EMBL" id="SHD76604.1"/>
    </source>
</evidence>
<dbReference type="InterPro" id="IPR026015">
    <property type="entry name" value="ATP_synth_OSCP/delta_N_sf"/>
</dbReference>
<keyword evidence="6 8" id="KW-0139">CF(1)</keyword>
<dbReference type="EMBL" id="LT669839">
    <property type="protein sequence ID" value="SHD76604.1"/>
    <property type="molecule type" value="Genomic_DNA"/>
</dbReference>
<comment type="similarity">
    <text evidence="8">Belongs to the ATPase delta chain family.</text>
</comment>
<dbReference type="InterPro" id="IPR000711">
    <property type="entry name" value="ATPase_OSCP/dsu"/>
</dbReference>
<sequence length="180" mass="20493">MAKLVGKRYAEALFEAGLELNKLEDFKEDIENVSKVLRTEIDLQKILNHPKISKDEKKDLLSSIFRGKVSEEILNFLYIIVDKRREGSMIEISKEFEELFNEHKNILEVTAITAVDMDKKLKNKLAQVLSNKTNKTIILNNVVDRDIIGGVLLKVENKIIDGTIRGQLQSIEKTIKGATL</sequence>
<dbReference type="NCBIfam" id="TIGR01145">
    <property type="entry name" value="ATP_synt_delta"/>
    <property type="match status" value="1"/>
</dbReference>
<keyword evidence="3 8" id="KW-0375">Hydrogen ion transport</keyword>
<protein>
    <recommendedName>
        <fullName evidence="8">ATP synthase subunit delta</fullName>
    </recommendedName>
    <alternativeName>
        <fullName evidence="8">ATP synthase F(1) sector subunit delta</fullName>
    </alternativeName>
    <alternativeName>
        <fullName evidence="8">F-type ATPase subunit delta</fullName>
        <shortName evidence="8">F-ATPase subunit delta</shortName>
    </alternativeName>
</protein>
<dbReference type="AlphaFoldDB" id="M1ZK21"/>
<proteinExistence type="inferred from homology"/>
<dbReference type="RefSeq" id="WP_005584579.1">
    <property type="nucleotide sequence ID" value="NZ_LT669839.1"/>
</dbReference>
<evidence type="ECO:0000256" key="4">
    <source>
        <dbReference type="ARBA" id="ARBA00023065"/>
    </source>
</evidence>
<dbReference type="Pfam" id="PF00213">
    <property type="entry name" value="OSCP"/>
    <property type="match status" value="1"/>
</dbReference>
<dbReference type="PANTHER" id="PTHR11910">
    <property type="entry name" value="ATP SYNTHASE DELTA CHAIN"/>
    <property type="match status" value="1"/>
</dbReference>
<dbReference type="GO" id="GO:0045259">
    <property type="term" value="C:proton-transporting ATP synthase complex"/>
    <property type="evidence" value="ECO:0007669"/>
    <property type="project" value="UniProtKB-KW"/>
</dbReference>
<evidence type="ECO:0000256" key="8">
    <source>
        <dbReference type="HAMAP-Rule" id="MF_01416"/>
    </source>
</evidence>
<dbReference type="Proteomes" id="UP000245423">
    <property type="component" value="Chromosome 1"/>
</dbReference>
<keyword evidence="10" id="KW-1185">Reference proteome</keyword>
<dbReference type="HOGENOM" id="CLU_085114_1_1_9"/>
<comment type="function">
    <text evidence="8">This protein is part of the stalk that links CF(0) to CF(1). It either transmits conformational changes from CF(0) to CF(1) or is implicated in proton conduction.</text>
</comment>
<name>M1ZK21_9FIRM</name>
<comment type="subcellular location">
    <subcellularLocation>
        <location evidence="8">Cell membrane</location>
        <topology evidence="8">Peripheral membrane protein</topology>
    </subcellularLocation>
    <subcellularLocation>
        <location evidence="1">Membrane</location>
    </subcellularLocation>
</comment>
<keyword evidence="8" id="KW-1003">Cell membrane</keyword>
<dbReference type="SUPFAM" id="SSF47928">
    <property type="entry name" value="N-terminal domain of the delta subunit of the F1F0-ATP synthase"/>
    <property type="match status" value="1"/>
</dbReference>
<dbReference type="GO" id="GO:0005886">
    <property type="term" value="C:plasma membrane"/>
    <property type="evidence" value="ECO:0007669"/>
    <property type="project" value="UniProtKB-SubCell"/>
</dbReference>
<evidence type="ECO:0000256" key="5">
    <source>
        <dbReference type="ARBA" id="ARBA00023136"/>
    </source>
</evidence>